<dbReference type="AlphaFoldDB" id="A0A421BW87"/>
<dbReference type="Proteomes" id="UP000279673">
    <property type="component" value="Unassembled WGS sequence"/>
</dbReference>
<feature type="domain" description="Transglycosylase SLT" evidence="2">
    <location>
        <begin position="90"/>
        <end position="211"/>
    </location>
</feature>
<dbReference type="Pfam" id="PF01464">
    <property type="entry name" value="SLT"/>
    <property type="match status" value="1"/>
</dbReference>
<reference evidence="3 4" key="1">
    <citation type="submission" date="2018-10" db="EMBL/GenBank/DDBJ databases">
        <title>Rhodobacter sp . BO-81.</title>
        <authorList>
            <person name="Im W.T."/>
        </authorList>
    </citation>
    <scope>NUCLEOTIDE SEQUENCE [LARGE SCALE GENOMIC DNA]</scope>
    <source>
        <strain evidence="3 4">BO-81</strain>
    </source>
</reference>
<dbReference type="InterPro" id="IPR023346">
    <property type="entry name" value="Lysozyme-like_dom_sf"/>
</dbReference>
<sequence>MRRRTGSLWHRRICTPITSAGCAPGRAERHLPDVKIHPLASASARTAEAGRIPLQTLWRILLAVLPFCAALPAVAATPVELSASCERAAEDASRRTGVPVSVLKAIALNESGRKVGAGFGPWPWTVNMEGAGHWFDTLDEARAYVYQEFKRGARSFDVGCFQINYKWHNENFSSIDEMFDPMSSAVYAAKFLAELYAESGSWNTAAGAYHSRTKEFADRYAARFATLRQRFAAQDGMPLPPGGSSAPGDGIPEIPDIVMAMNGPERPPRVNTYPLLQRKEDAAPPPLGAAAGASLFAAALTRAGVE</sequence>
<proteinExistence type="inferred from homology"/>
<gene>
    <name evidence="3" type="ORF">DYS74_03090</name>
</gene>
<comment type="caution">
    <text evidence="3">The sequence shown here is derived from an EMBL/GenBank/DDBJ whole genome shotgun (WGS) entry which is preliminary data.</text>
</comment>
<protein>
    <submittedName>
        <fullName evidence="3">Lytic transglycosylase domain-containing protein</fullName>
    </submittedName>
</protein>
<comment type="similarity">
    <text evidence="1">Belongs to the virb1 family.</text>
</comment>
<evidence type="ECO:0000313" key="3">
    <source>
        <dbReference type="EMBL" id="RLL72409.1"/>
    </source>
</evidence>
<dbReference type="EMBL" id="RCHI01000002">
    <property type="protein sequence ID" value="RLL72409.1"/>
    <property type="molecule type" value="Genomic_DNA"/>
</dbReference>
<dbReference type="InterPro" id="IPR008258">
    <property type="entry name" value="Transglycosylase_SLT_dom_1"/>
</dbReference>
<evidence type="ECO:0000259" key="2">
    <source>
        <dbReference type="Pfam" id="PF01464"/>
    </source>
</evidence>
<keyword evidence="4" id="KW-1185">Reference proteome</keyword>
<accession>A0A421BW87</accession>
<evidence type="ECO:0000256" key="1">
    <source>
        <dbReference type="ARBA" id="ARBA00009387"/>
    </source>
</evidence>
<name>A0A421BW87_9RHOB</name>
<dbReference type="Gene3D" id="1.10.530.10">
    <property type="match status" value="1"/>
</dbReference>
<organism evidence="3 4">
    <name type="scientific">Paenirhodobacter hankyongi</name>
    <dbReference type="NCBI Taxonomy" id="2294033"/>
    <lineage>
        <taxon>Bacteria</taxon>
        <taxon>Pseudomonadati</taxon>
        <taxon>Pseudomonadota</taxon>
        <taxon>Alphaproteobacteria</taxon>
        <taxon>Rhodobacterales</taxon>
        <taxon>Rhodobacter group</taxon>
        <taxon>Paenirhodobacter</taxon>
    </lineage>
</organism>
<evidence type="ECO:0000313" key="4">
    <source>
        <dbReference type="Proteomes" id="UP000279673"/>
    </source>
</evidence>
<dbReference type="SUPFAM" id="SSF53955">
    <property type="entry name" value="Lysozyme-like"/>
    <property type="match status" value="1"/>
</dbReference>